<name>A0A855XW94_9BACL</name>
<evidence type="ECO:0000313" key="3">
    <source>
        <dbReference type="EMBL" id="RAI88190.1"/>
    </source>
</evidence>
<dbReference type="Gene3D" id="1.10.1660.10">
    <property type="match status" value="1"/>
</dbReference>
<keyword evidence="5" id="KW-1185">Reference proteome</keyword>
<dbReference type="SUPFAM" id="SSF46955">
    <property type="entry name" value="Putative DNA-binding domain"/>
    <property type="match status" value="1"/>
</dbReference>
<dbReference type="GO" id="GO:0003677">
    <property type="term" value="F:DNA binding"/>
    <property type="evidence" value="ECO:0007669"/>
    <property type="project" value="InterPro"/>
</dbReference>
<dbReference type="InterPro" id="IPR041657">
    <property type="entry name" value="HTH_17"/>
</dbReference>
<dbReference type="InterPro" id="IPR009061">
    <property type="entry name" value="DNA-bd_dom_put_sf"/>
</dbReference>
<dbReference type="InterPro" id="IPR010093">
    <property type="entry name" value="SinI_DNA-bd"/>
</dbReference>
<dbReference type="NCBIfam" id="TIGR01764">
    <property type="entry name" value="excise"/>
    <property type="match status" value="1"/>
</dbReference>
<evidence type="ECO:0000259" key="1">
    <source>
        <dbReference type="Pfam" id="PF12728"/>
    </source>
</evidence>
<proteinExistence type="predicted"/>
<sequence length="141" mass="16472">MKSYWTVEDLANELQVTTRTIRNYLKSGELTGSKVGGQWRFTLDDVRKLTGVTNPIIEFSESSVSSDSFQESLVAFNVPIKKPEDLLTMREQIIEQYNQVYFGNNRKFYFELISQTHFRVVLSGSRKYTLNFGSWIEQNFF</sequence>
<reference evidence="2 4" key="1">
    <citation type="submission" date="2018-05" db="EMBL/GenBank/DDBJ databases">
        <title>Freshwater and sediment microbial communities from various areas in North America, analyzing microbe dynamics in response to fracking.</title>
        <authorList>
            <person name="Lamendella R."/>
        </authorList>
    </citation>
    <scope>NUCLEOTIDE SEQUENCE [LARGE SCALE GENOMIC DNA]</scope>
    <source>
        <strain evidence="2 4">DB-3</strain>
        <strain evidence="3 5">NG-13</strain>
    </source>
</reference>
<organism evidence="2 4">
    <name type="scientific">Paenibacillus pabuli</name>
    <dbReference type="NCBI Taxonomy" id="1472"/>
    <lineage>
        <taxon>Bacteria</taxon>
        <taxon>Bacillati</taxon>
        <taxon>Bacillota</taxon>
        <taxon>Bacilli</taxon>
        <taxon>Bacillales</taxon>
        <taxon>Paenibacillaceae</taxon>
        <taxon>Paenibacillus</taxon>
    </lineage>
</organism>
<dbReference type="Proteomes" id="UP000248827">
    <property type="component" value="Unassembled WGS sequence"/>
</dbReference>
<protein>
    <submittedName>
        <fullName evidence="2">Excisionase family DNA binding protein</fullName>
    </submittedName>
</protein>
<accession>A0A855XW94</accession>
<dbReference type="Proteomes" id="UP000247078">
    <property type="component" value="Unassembled WGS sequence"/>
</dbReference>
<dbReference type="RefSeq" id="WP_109999104.1">
    <property type="nucleotide sequence ID" value="NZ_JAGEKF010000014.1"/>
</dbReference>
<dbReference type="OrthoDB" id="515428at2"/>
<evidence type="ECO:0000313" key="4">
    <source>
        <dbReference type="Proteomes" id="UP000247078"/>
    </source>
</evidence>
<dbReference type="AlphaFoldDB" id="A0A855XW94"/>
<evidence type="ECO:0000313" key="5">
    <source>
        <dbReference type="Proteomes" id="UP000248827"/>
    </source>
</evidence>
<evidence type="ECO:0000313" key="2">
    <source>
        <dbReference type="EMBL" id="PWW42023.1"/>
    </source>
</evidence>
<dbReference type="Pfam" id="PF12728">
    <property type="entry name" value="HTH_17"/>
    <property type="match status" value="1"/>
</dbReference>
<comment type="caution">
    <text evidence="2">The sequence shown here is derived from an EMBL/GenBank/DDBJ whole genome shotgun (WGS) entry which is preliminary data.</text>
</comment>
<dbReference type="EMBL" id="QLLI01000016">
    <property type="protein sequence ID" value="RAI88190.1"/>
    <property type="molecule type" value="Genomic_DNA"/>
</dbReference>
<dbReference type="EMBL" id="QGTZ01000004">
    <property type="protein sequence ID" value="PWW42023.1"/>
    <property type="molecule type" value="Genomic_DNA"/>
</dbReference>
<gene>
    <name evidence="3" type="ORF">DET54_11680</name>
    <name evidence="2" type="ORF">DET56_10478</name>
</gene>
<feature type="domain" description="Helix-turn-helix" evidence="1">
    <location>
        <begin position="6"/>
        <end position="48"/>
    </location>
</feature>